<accession>A0A932CPV9</accession>
<evidence type="ECO:0000256" key="9">
    <source>
        <dbReference type="ARBA" id="ARBA00022723"/>
    </source>
</evidence>
<sequence length="326" mass="35567">MFTDIFQIAERVIAGGEISVLDAHRLARVQRPDEVMALVAAANAVRERFIGPKVDLCSLINAKSGRCSEDCAFCAQSGHYDTGCRTYPLVSPEEMVQAAREAEAQGAERFCVVTSGQRVGPPEFQVILETLQRIREQTRLKLDCALGKLSLEEFRALRQVGVTRYNHNLEAAEPYFARICSTHTYQDRVETVKAAKEAGLEVCCGGIIGLGESPAQRLELAFALKALEVDCIPINLLNPRPGTPLASTPPLPPLEILVTISLFRLILPKRVVKLAGGREHNLRDLQAVGLLAGANGLITGGYLTTQGRSPEQDLQMIRDLGLGVRK</sequence>
<evidence type="ECO:0000256" key="2">
    <source>
        <dbReference type="ARBA" id="ARBA00010765"/>
    </source>
</evidence>
<dbReference type="HAMAP" id="MF_01694">
    <property type="entry name" value="BioB"/>
    <property type="match status" value="1"/>
</dbReference>
<dbReference type="Pfam" id="PF04055">
    <property type="entry name" value="Radical_SAM"/>
    <property type="match status" value="1"/>
</dbReference>
<comment type="catalytic activity">
    <reaction evidence="13 14">
        <text>(4R,5S)-dethiobiotin + (sulfur carrier)-SH + 2 reduced [2Fe-2S]-[ferredoxin] + 2 S-adenosyl-L-methionine = (sulfur carrier)-H + biotin + 2 5'-deoxyadenosine + 2 L-methionine + 2 oxidized [2Fe-2S]-[ferredoxin]</text>
        <dbReference type="Rhea" id="RHEA:22060"/>
        <dbReference type="Rhea" id="RHEA-COMP:10000"/>
        <dbReference type="Rhea" id="RHEA-COMP:10001"/>
        <dbReference type="Rhea" id="RHEA-COMP:14737"/>
        <dbReference type="Rhea" id="RHEA-COMP:14739"/>
        <dbReference type="ChEBI" id="CHEBI:17319"/>
        <dbReference type="ChEBI" id="CHEBI:29917"/>
        <dbReference type="ChEBI" id="CHEBI:33737"/>
        <dbReference type="ChEBI" id="CHEBI:33738"/>
        <dbReference type="ChEBI" id="CHEBI:57586"/>
        <dbReference type="ChEBI" id="CHEBI:57844"/>
        <dbReference type="ChEBI" id="CHEBI:59789"/>
        <dbReference type="ChEBI" id="CHEBI:64428"/>
        <dbReference type="ChEBI" id="CHEBI:149473"/>
        <dbReference type="EC" id="2.8.1.6"/>
    </reaction>
</comment>
<feature type="binding site" evidence="14 15">
    <location>
        <position position="67"/>
    </location>
    <ligand>
        <name>[4Fe-4S] cluster</name>
        <dbReference type="ChEBI" id="CHEBI:49883"/>
        <note>4Fe-4S-S-AdoMet</note>
    </ligand>
</feature>
<dbReference type="NCBIfam" id="TIGR00433">
    <property type="entry name" value="bioB"/>
    <property type="match status" value="1"/>
</dbReference>
<comment type="pathway">
    <text evidence="1 14">Cofactor biosynthesis; biotin biosynthesis; biotin from 7,8-diaminononanoate: step 2/2.</text>
</comment>
<evidence type="ECO:0000256" key="1">
    <source>
        <dbReference type="ARBA" id="ARBA00004942"/>
    </source>
</evidence>
<keyword evidence="10 14" id="KW-0093">Biotin biosynthesis</keyword>
<dbReference type="PANTHER" id="PTHR22976">
    <property type="entry name" value="BIOTIN SYNTHASE"/>
    <property type="match status" value="1"/>
</dbReference>
<dbReference type="GO" id="GO:0004076">
    <property type="term" value="F:biotin synthase activity"/>
    <property type="evidence" value="ECO:0007669"/>
    <property type="project" value="UniProtKB-UniRule"/>
</dbReference>
<feature type="binding site" evidence="14 15">
    <location>
        <position position="71"/>
    </location>
    <ligand>
        <name>[4Fe-4S] cluster</name>
        <dbReference type="ChEBI" id="CHEBI:49883"/>
        <note>4Fe-4S-S-AdoMet</note>
    </ligand>
</feature>
<evidence type="ECO:0000256" key="14">
    <source>
        <dbReference type="HAMAP-Rule" id="MF_01694"/>
    </source>
</evidence>
<dbReference type="InterPro" id="IPR007197">
    <property type="entry name" value="rSAM"/>
</dbReference>
<dbReference type="EC" id="2.8.1.6" evidence="4 14"/>
<dbReference type="AlphaFoldDB" id="A0A932CPV9"/>
<evidence type="ECO:0000259" key="16">
    <source>
        <dbReference type="PROSITE" id="PS51918"/>
    </source>
</evidence>
<comment type="caution">
    <text evidence="14">Lacks conserved residue(s) required for the propagation of feature annotation.</text>
</comment>
<keyword evidence="12 14" id="KW-0411">Iron-sulfur</keyword>
<dbReference type="SMART" id="SM00729">
    <property type="entry name" value="Elp3"/>
    <property type="match status" value="1"/>
</dbReference>
<feature type="domain" description="Radical SAM core" evidence="16">
    <location>
        <begin position="49"/>
        <end position="278"/>
    </location>
</feature>
<dbReference type="GO" id="GO:0009102">
    <property type="term" value="P:biotin biosynthetic process"/>
    <property type="evidence" value="ECO:0007669"/>
    <property type="project" value="UniProtKB-UniRule"/>
</dbReference>
<dbReference type="GO" id="GO:0005506">
    <property type="term" value="F:iron ion binding"/>
    <property type="evidence" value="ECO:0007669"/>
    <property type="project" value="UniProtKB-UniRule"/>
</dbReference>
<comment type="cofactor">
    <cofactor evidence="15">
        <name>[2Fe-2S] cluster</name>
        <dbReference type="ChEBI" id="CHEBI:190135"/>
    </cofactor>
    <text evidence="15">Binds 1 [2Fe-2S] cluster. The cluster is coordinated with 3 cysteines and 1 arginine.</text>
</comment>
<dbReference type="InterPro" id="IPR013785">
    <property type="entry name" value="Aldolase_TIM"/>
</dbReference>
<evidence type="ECO:0000256" key="8">
    <source>
        <dbReference type="ARBA" id="ARBA00022714"/>
    </source>
</evidence>
<comment type="subunit">
    <text evidence="3 14">Homodimer.</text>
</comment>
<feature type="binding site" evidence="14 15">
    <location>
        <position position="74"/>
    </location>
    <ligand>
        <name>[4Fe-4S] cluster</name>
        <dbReference type="ChEBI" id="CHEBI:49883"/>
        <note>4Fe-4S-S-AdoMet</note>
    </ligand>
</feature>
<dbReference type="InterPro" id="IPR002684">
    <property type="entry name" value="Biotin_synth/BioAB"/>
</dbReference>
<proteinExistence type="inferred from homology"/>
<dbReference type="Pfam" id="PF06968">
    <property type="entry name" value="BATS"/>
    <property type="match status" value="1"/>
</dbReference>
<dbReference type="GO" id="GO:0051537">
    <property type="term" value="F:2 iron, 2 sulfur cluster binding"/>
    <property type="evidence" value="ECO:0007669"/>
    <property type="project" value="UniProtKB-KW"/>
</dbReference>
<dbReference type="GO" id="GO:0051539">
    <property type="term" value="F:4 iron, 4 sulfur cluster binding"/>
    <property type="evidence" value="ECO:0007669"/>
    <property type="project" value="UniProtKB-KW"/>
</dbReference>
<keyword evidence="7 14" id="KW-0949">S-adenosyl-L-methionine</keyword>
<keyword evidence="9 14" id="KW-0479">Metal-binding</keyword>
<dbReference type="PROSITE" id="PS51918">
    <property type="entry name" value="RADICAL_SAM"/>
    <property type="match status" value="1"/>
</dbReference>
<evidence type="ECO:0000256" key="3">
    <source>
        <dbReference type="ARBA" id="ARBA00011738"/>
    </source>
</evidence>
<dbReference type="EMBL" id="JACPRF010000288">
    <property type="protein sequence ID" value="MBI2877127.1"/>
    <property type="molecule type" value="Genomic_DNA"/>
</dbReference>
<comment type="cofactor">
    <cofactor evidence="14">
        <name>[2Fe-2S] cluster</name>
        <dbReference type="ChEBI" id="CHEBI:190135"/>
    </cofactor>
    <text evidence="14">Binds 1 [2Fe-2S] cluster. The cluster is coordinated with 3 cysteines and 1 arginine.</text>
</comment>
<dbReference type="SUPFAM" id="SSF102114">
    <property type="entry name" value="Radical SAM enzymes"/>
    <property type="match status" value="1"/>
</dbReference>
<dbReference type="SFLD" id="SFLDG01060">
    <property type="entry name" value="BATS_domain_containing"/>
    <property type="match status" value="1"/>
</dbReference>
<organism evidence="17 18">
    <name type="scientific">Tectimicrobiota bacterium</name>
    <dbReference type="NCBI Taxonomy" id="2528274"/>
    <lineage>
        <taxon>Bacteria</taxon>
        <taxon>Pseudomonadati</taxon>
        <taxon>Nitrospinota/Tectimicrobiota group</taxon>
        <taxon>Candidatus Tectimicrobiota</taxon>
    </lineage>
</organism>
<evidence type="ECO:0000256" key="4">
    <source>
        <dbReference type="ARBA" id="ARBA00012236"/>
    </source>
</evidence>
<keyword evidence="11 14" id="KW-0408">Iron</keyword>
<evidence type="ECO:0000256" key="5">
    <source>
        <dbReference type="ARBA" id="ARBA00022485"/>
    </source>
</evidence>
<protein>
    <recommendedName>
        <fullName evidence="4 14">Biotin synthase</fullName>
        <ecNumber evidence="4 14">2.8.1.6</ecNumber>
    </recommendedName>
</protein>
<dbReference type="SMART" id="SM00876">
    <property type="entry name" value="BATS"/>
    <property type="match status" value="1"/>
</dbReference>
<name>A0A932CPV9_UNCTE</name>
<comment type="caution">
    <text evidence="17">The sequence shown here is derived from an EMBL/GenBank/DDBJ whole genome shotgun (WGS) entry which is preliminary data.</text>
</comment>
<evidence type="ECO:0000256" key="7">
    <source>
        <dbReference type="ARBA" id="ARBA00022691"/>
    </source>
</evidence>
<dbReference type="SFLD" id="SFLDG01278">
    <property type="entry name" value="biotin_synthase_like"/>
    <property type="match status" value="1"/>
</dbReference>
<keyword evidence="8 14" id="KW-0001">2Fe-2S</keyword>
<dbReference type="SFLD" id="SFLDS00029">
    <property type="entry name" value="Radical_SAM"/>
    <property type="match status" value="1"/>
</dbReference>
<dbReference type="InterPro" id="IPR058240">
    <property type="entry name" value="rSAM_sf"/>
</dbReference>
<dbReference type="InterPro" id="IPR024177">
    <property type="entry name" value="Biotin_synthase"/>
</dbReference>
<dbReference type="CDD" id="cd01335">
    <property type="entry name" value="Radical_SAM"/>
    <property type="match status" value="1"/>
</dbReference>
<evidence type="ECO:0000256" key="13">
    <source>
        <dbReference type="ARBA" id="ARBA00051157"/>
    </source>
</evidence>
<gene>
    <name evidence="14 17" type="primary">bioB</name>
    <name evidence="17" type="ORF">HYY20_09625</name>
</gene>
<evidence type="ECO:0000256" key="10">
    <source>
        <dbReference type="ARBA" id="ARBA00022756"/>
    </source>
</evidence>
<dbReference type="InterPro" id="IPR010722">
    <property type="entry name" value="BATS_dom"/>
</dbReference>
<comment type="cofactor">
    <cofactor evidence="14 15">
        <name>[4Fe-4S] cluster</name>
        <dbReference type="ChEBI" id="CHEBI:49883"/>
    </cofactor>
    <text evidence="14 15">Binds 1 [4Fe-4S] cluster. The cluster is coordinated with 3 cysteines and an exchangeable S-adenosyl-L-methionine.</text>
</comment>
<evidence type="ECO:0000256" key="11">
    <source>
        <dbReference type="ARBA" id="ARBA00023004"/>
    </source>
</evidence>
<dbReference type="Gene3D" id="3.20.20.70">
    <property type="entry name" value="Aldolase class I"/>
    <property type="match status" value="1"/>
</dbReference>
<feature type="binding site" evidence="14 15">
    <location>
        <position position="111"/>
    </location>
    <ligand>
        <name>[2Fe-2S] cluster</name>
        <dbReference type="ChEBI" id="CHEBI:190135"/>
    </ligand>
</feature>
<feature type="binding site" evidence="14 15">
    <location>
        <position position="203"/>
    </location>
    <ligand>
        <name>[2Fe-2S] cluster</name>
        <dbReference type="ChEBI" id="CHEBI:190135"/>
    </ligand>
</feature>
<reference evidence="17" key="1">
    <citation type="submission" date="2020-07" db="EMBL/GenBank/DDBJ databases">
        <title>Huge and variable diversity of episymbiotic CPR bacteria and DPANN archaea in groundwater ecosystems.</title>
        <authorList>
            <person name="He C.Y."/>
            <person name="Keren R."/>
            <person name="Whittaker M."/>
            <person name="Farag I.F."/>
            <person name="Doudna J."/>
            <person name="Cate J.H.D."/>
            <person name="Banfield J.F."/>
        </authorList>
    </citation>
    <scope>NUCLEOTIDE SEQUENCE</scope>
    <source>
        <strain evidence="17">NC_groundwater_672_Ag_B-0.1um_62_36</strain>
    </source>
</reference>
<dbReference type="InterPro" id="IPR006638">
    <property type="entry name" value="Elp3/MiaA/NifB-like_rSAM"/>
</dbReference>
<comment type="function">
    <text evidence="14">Catalyzes the conversion of dethiobiotin (DTB) to biotin by the insertion of a sulfur atom into dethiobiotin via a radical-based mechanism.</text>
</comment>
<keyword evidence="6 14" id="KW-0808">Transferase</keyword>
<keyword evidence="5 14" id="KW-0004">4Fe-4S</keyword>
<dbReference type="PIRSF" id="PIRSF001619">
    <property type="entry name" value="Biotin_synth"/>
    <property type="match status" value="1"/>
</dbReference>
<evidence type="ECO:0000256" key="15">
    <source>
        <dbReference type="PIRSR" id="PIRSR001619-1"/>
    </source>
</evidence>
<comment type="similarity">
    <text evidence="2 14">Belongs to the radical SAM superfamily. Biotin synthase family.</text>
</comment>
<evidence type="ECO:0000256" key="12">
    <source>
        <dbReference type="ARBA" id="ARBA00023014"/>
    </source>
</evidence>
<dbReference type="Proteomes" id="UP000769766">
    <property type="component" value="Unassembled WGS sequence"/>
</dbReference>
<feature type="binding site" evidence="14 15">
    <location>
        <position position="273"/>
    </location>
    <ligand>
        <name>[2Fe-2S] cluster</name>
        <dbReference type="ChEBI" id="CHEBI:190135"/>
    </ligand>
</feature>
<evidence type="ECO:0000256" key="6">
    <source>
        <dbReference type="ARBA" id="ARBA00022679"/>
    </source>
</evidence>
<evidence type="ECO:0000313" key="18">
    <source>
        <dbReference type="Proteomes" id="UP000769766"/>
    </source>
</evidence>
<dbReference type="FunFam" id="3.20.20.70:FF:000026">
    <property type="entry name" value="Biotin synthase"/>
    <property type="match status" value="1"/>
</dbReference>
<evidence type="ECO:0000313" key="17">
    <source>
        <dbReference type="EMBL" id="MBI2877127.1"/>
    </source>
</evidence>
<dbReference type="PANTHER" id="PTHR22976:SF2">
    <property type="entry name" value="BIOTIN SYNTHASE, MITOCHONDRIAL"/>
    <property type="match status" value="1"/>
</dbReference>